<gene>
    <name evidence="1" type="ORF">BDN72DRAFT_782320</name>
</gene>
<accession>A0ACD3A057</accession>
<dbReference type="EMBL" id="ML209491">
    <property type="protein sequence ID" value="TFK58267.1"/>
    <property type="molecule type" value="Genomic_DNA"/>
</dbReference>
<name>A0ACD3A057_9AGAR</name>
<sequence>SAFPTHAQLLLWRISSIVLVAEPVCLALEIVFSITVGDEISFDTLKKAVASTLAIFFLPISFVVGPIVYILARMAILILAFLTLGAPPSTAFQTISWTTYIPHL</sequence>
<keyword evidence="2" id="KW-1185">Reference proteome</keyword>
<proteinExistence type="predicted"/>
<evidence type="ECO:0000313" key="1">
    <source>
        <dbReference type="EMBL" id="TFK58267.1"/>
    </source>
</evidence>
<dbReference type="Proteomes" id="UP000308600">
    <property type="component" value="Unassembled WGS sequence"/>
</dbReference>
<organism evidence="1 2">
    <name type="scientific">Pluteus cervinus</name>
    <dbReference type="NCBI Taxonomy" id="181527"/>
    <lineage>
        <taxon>Eukaryota</taxon>
        <taxon>Fungi</taxon>
        <taxon>Dikarya</taxon>
        <taxon>Basidiomycota</taxon>
        <taxon>Agaricomycotina</taxon>
        <taxon>Agaricomycetes</taxon>
        <taxon>Agaricomycetidae</taxon>
        <taxon>Agaricales</taxon>
        <taxon>Pluteineae</taxon>
        <taxon>Pluteaceae</taxon>
        <taxon>Pluteus</taxon>
    </lineage>
</organism>
<feature type="non-terminal residue" evidence="1">
    <location>
        <position position="1"/>
    </location>
</feature>
<protein>
    <submittedName>
        <fullName evidence="1">Uncharacterized protein</fullName>
    </submittedName>
</protein>
<reference evidence="1 2" key="1">
    <citation type="journal article" date="2019" name="Nat. Ecol. Evol.">
        <title>Megaphylogeny resolves global patterns of mushroom evolution.</title>
        <authorList>
            <person name="Varga T."/>
            <person name="Krizsan K."/>
            <person name="Foldi C."/>
            <person name="Dima B."/>
            <person name="Sanchez-Garcia M."/>
            <person name="Sanchez-Ramirez S."/>
            <person name="Szollosi G.J."/>
            <person name="Szarkandi J.G."/>
            <person name="Papp V."/>
            <person name="Albert L."/>
            <person name="Andreopoulos W."/>
            <person name="Angelini C."/>
            <person name="Antonin V."/>
            <person name="Barry K.W."/>
            <person name="Bougher N.L."/>
            <person name="Buchanan P."/>
            <person name="Buyck B."/>
            <person name="Bense V."/>
            <person name="Catcheside P."/>
            <person name="Chovatia M."/>
            <person name="Cooper J."/>
            <person name="Damon W."/>
            <person name="Desjardin D."/>
            <person name="Finy P."/>
            <person name="Geml J."/>
            <person name="Haridas S."/>
            <person name="Hughes K."/>
            <person name="Justo A."/>
            <person name="Karasinski D."/>
            <person name="Kautmanova I."/>
            <person name="Kiss B."/>
            <person name="Kocsube S."/>
            <person name="Kotiranta H."/>
            <person name="LaButti K.M."/>
            <person name="Lechner B.E."/>
            <person name="Liimatainen K."/>
            <person name="Lipzen A."/>
            <person name="Lukacs Z."/>
            <person name="Mihaltcheva S."/>
            <person name="Morgado L.N."/>
            <person name="Niskanen T."/>
            <person name="Noordeloos M.E."/>
            <person name="Ohm R.A."/>
            <person name="Ortiz-Santana B."/>
            <person name="Ovrebo C."/>
            <person name="Racz N."/>
            <person name="Riley R."/>
            <person name="Savchenko A."/>
            <person name="Shiryaev A."/>
            <person name="Soop K."/>
            <person name="Spirin V."/>
            <person name="Szebenyi C."/>
            <person name="Tomsovsky M."/>
            <person name="Tulloss R.E."/>
            <person name="Uehling J."/>
            <person name="Grigoriev I.V."/>
            <person name="Vagvolgyi C."/>
            <person name="Papp T."/>
            <person name="Martin F.M."/>
            <person name="Miettinen O."/>
            <person name="Hibbett D.S."/>
            <person name="Nagy L.G."/>
        </authorList>
    </citation>
    <scope>NUCLEOTIDE SEQUENCE [LARGE SCALE GENOMIC DNA]</scope>
    <source>
        <strain evidence="1 2">NL-1719</strain>
    </source>
</reference>
<evidence type="ECO:0000313" key="2">
    <source>
        <dbReference type="Proteomes" id="UP000308600"/>
    </source>
</evidence>